<accession>W2K1Y2</accession>
<evidence type="ECO:0000256" key="1">
    <source>
        <dbReference type="SAM" id="MobiDB-lite"/>
    </source>
</evidence>
<dbReference type="EMBL" id="KI683291">
    <property type="protein sequence ID" value="ETL78460.1"/>
    <property type="molecule type" value="Genomic_DNA"/>
</dbReference>
<protein>
    <submittedName>
        <fullName evidence="2">Uncharacterized protein</fullName>
    </submittedName>
</protein>
<feature type="compositionally biased region" description="Basic and acidic residues" evidence="1">
    <location>
        <begin position="51"/>
        <end position="64"/>
    </location>
</feature>
<name>W2K1Y2_PHYNI</name>
<gene>
    <name evidence="2" type="ORF">L917_20738</name>
</gene>
<feature type="region of interest" description="Disordered" evidence="1">
    <location>
        <begin position="1"/>
        <end position="22"/>
    </location>
</feature>
<proteinExistence type="predicted"/>
<dbReference type="AlphaFoldDB" id="W2K1Y2"/>
<evidence type="ECO:0000313" key="2">
    <source>
        <dbReference type="EMBL" id="ETL78460.1"/>
    </source>
</evidence>
<sequence>MFTQGIFHEFNAPPPTNPTMQDEDYLEDEEMYAEKRQNSHGQLDAYRHALPHPEQDLDTEEKTNWRSFATIS</sequence>
<feature type="region of interest" description="Disordered" evidence="1">
    <location>
        <begin position="51"/>
        <end position="72"/>
    </location>
</feature>
<reference evidence="2" key="1">
    <citation type="submission" date="2013-11" db="EMBL/GenBank/DDBJ databases">
        <title>The Genome Sequence of Phytophthora parasitica CHvinca01.</title>
        <authorList>
            <consortium name="The Broad Institute Genomics Platform"/>
            <person name="Russ C."/>
            <person name="Tyler B."/>
            <person name="Panabieres F."/>
            <person name="Shan W."/>
            <person name="Tripathy S."/>
            <person name="Grunwald N."/>
            <person name="Machado M."/>
            <person name="Johnson C.S."/>
            <person name="Arredondo F."/>
            <person name="Hong C."/>
            <person name="Coffey M."/>
            <person name="Young S.K."/>
            <person name="Zeng Q."/>
            <person name="Gargeya S."/>
            <person name="Fitzgerald M."/>
            <person name="Abouelleil A."/>
            <person name="Alvarado L."/>
            <person name="Chapman S.B."/>
            <person name="Gainer-Dewar J."/>
            <person name="Goldberg J."/>
            <person name="Griggs A."/>
            <person name="Gujja S."/>
            <person name="Hansen M."/>
            <person name="Howarth C."/>
            <person name="Imamovic A."/>
            <person name="Ireland A."/>
            <person name="Larimer J."/>
            <person name="McCowan C."/>
            <person name="Murphy C."/>
            <person name="Pearson M."/>
            <person name="Poon T.W."/>
            <person name="Priest M."/>
            <person name="Roberts A."/>
            <person name="Saif S."/>
            <person name="Shea T."/>
            <person name="Sykes S."/>
            <person name="Wortman J."/>
            <person name="Nusbaum C."/>
            <person name="Birren B."/>
        </authorList>
    </citation>
    <scope>NUCLEOTIDE SEQUENCE [LARGE SCALE GENOMIC DNA]</scope>
    <source>
        <strain evidence="2">CHvinca01</strain>
    </source>
</reference>
<organism evidence="2">
    <name type="scientific">Phytophthora nicotianae</name>
    <name type="common">Potato buckeye rot agent</name>
    <name type="synonym">Phytophthora parasitica</name>
    <dbReference type="NCBI Taxonomy" id="4792"/>
    <lineage>
        <taxon>Eukaryota</taxon>
        <taxon>Sar</taxon>
        <taxon>Stramenopiles</taxon>
        <taxon>Oomycota</taxon>
        <taxon>Peronosporomycetes</taxon>
        <taxon>Peronosporales</taxon>
        <taxon>Peronosporaceae</taxon>
        <taxon>Phytophthora</taxon>
    </lineage>
</organism>
<dbReference type="Proteomes" id="UP000054423">
    <property type="component" value="Unassembled WGS sequence"/>
</dbReference>